<sequence length="292" mass="29577">MSASDPRAAGPSPRDGYTAEQVRAAERPLLAAGEPLMQRAAEALADEVSRLLAEAVPRRRVMPLAPSDTARPASFGETGNTRAPDETTDAAPPPLVVVMAGSGDNGGDALFAGAHLAARGADVRIVAVGSRLHEAGADAAHAAGARDLDPGLGDDPIEFDEVVRAADVLIDGILGIGAAASPALRGTAREVVARVRAVLGPEWVARAGRGTRHPLVVAVDLPSGISPDDGSVPDPTVLPADLTVTMGAVKAGLLFGPAVELVGRIVLVDLGLGPALAGVQPVVTSGWRHELP</sequence>
<evidence type="ECO:0000256" key="1">
    <source>
        <dbReference type="HAMAP-Rule" id="MF_01966"/>
    </source>
</evidence>
<dbReference type="PROSITE" id="PS51385">
    <property type="entry name" value="YJEF_N"/>
    <property type="match status" value="1"/>
</dbReference>
<dbReference type="Proteomes" id="UP000433071">
    <property type="component" value="Unassembled WGS sequence"/>
</dbReference>
<reference evidence="4 5" key="1">
    <citation type="submission" date="2019-11" db="EMBL/GenBank/DDBJ databases">
        <title>Agromyces kandeliae sp. nov., isolated from mangrove soil.</title>
        <authorList>
            <person name="Wang R."/>
        </authorList>
    </citation>
    <scope>NUCLEOTIDE SEQUENCE [LARGE SCALE GENOMIC DNA]</scope>
    <source>
        <strain evidence="4 5">JCM 11433</strain>
    </source>
</reference>
<keyword evidence="1" id="KW-0630">Potassium</keyword>
<feature type="binding site" evidence="1">
    <location>
        <position position="105"/>
    </location>
    <ligand>
        <name>K(+)</name>
        <dbReference type="ChEBI" id="CHEBI:29103"/>
    </ligand>
</feature>
<comment type="cofactor">
    <cofactor evidence="1">
        <name>K(+)</name>
        <dbReference type="ChEBI" id="CHEBI:29103"/>
    </cofactor>
    <text evidence="1">Binds 1 potassium ion per subunit.</text>
</comment>
<comment type="catalytic activity">
    <reaction evidence="1">
        <text>(6R)-NADHX = (6S)-NADHX</text>
        <dbReference type="Rhea" id="RHEA:32215"/>
        <dbReference type="ChEBI" id="CHEBI:64074"/>
        <dbReference type="ChEBI" id="CHEBI:64075"/>
        <dbReference type="EC" id="5.1.99.6"/>
    </reaction>
</comment>
<dbReference type="Gene3D" id="3.40.50.10260">
    <property type="entry name" value="YjeF N-terminal domain"/>
    <property type="match status" value="1"/>
</dbReference>
<dbReference type="InterPro" id="IPR004443">
    <property type="entry name" value="YjeF_N_dom"/>
</dbReference>
<feature type="region of interest" description="Disordered" evidence="2">
    <location>
        <begin position="1"/>
        <end position="23"/>
    </location>
</feature>
<feature type="binding site" evidence="1">
    <location>
        <begin position="104"/>
        <end position="108"/>
    </location>
    <ligand>
        <name>(6S)-NADPHX</name>
        <dbReference type="ChEBI" id="CHEBI:64076"/>
    </ligand>
</feature>
<protein>
    <recommendedName>
        <fullName evidence="1">NAD(P)H-hydrate epimerase</fullName>
        <ecNumber evidence="1">5.1.99.6</ecNumber>
    </recommendedName>
    <alternativeName>
        <fullName evidence="1">NAD(P)HX epimerase</fullName>
    </alternativeName>
</protein>
<dbReference type="GO" id="GO:0046872">
    <property type="term" value="F:metal ion binding"/>
    <property type="evidence" value="ECO:0007669"/>
    <property type="project" value="UniProtKB-KW"/>
</dbReference>
<dbReference type="HAMAP" id="MF_01966">
    <property type="entry name" value="NADHX_epimerase"/>
    <property type="match status" value="1"/>
</dbReference>
<keyword evidence="1" id="KW-0547">Nucleotide-binding</keyword>
<comment type="catalytic activity">
    <reaction evidence="1">
        <text>(6R)-NADPHX = (6S)-NADPHX</text>
        <dbReference type="Rhea" id="RHEA:32227"/>
        <dbReference type="ChEBI" id="CHEBI:64076"/>
        <dbReference type="ChEBI" id="CHEBI:64077"/>
        <dbReference type="EC" id="5.1.99.6"/>
    </reaction>
</comment>
<dbReference type="GO" id="GO:0000166">
    <property type="term" value="F:nucleotide binding"/>
    <property type="evidence" value="ECO:0007669"/>
    <property type="project" value="UniProtKB-KW"/>
</dbReference>
<accession>A0A6I3M454</accession>
<dbReference type="SUPFAM" id="SSF64153">
    <property type="entry name" value="YjeF N-terminal domain-like"/>
    <property type="match status" value="1"/>
</dbReference>
<dbReference type="EC" id="5.1.99.6" evidence="1"/>
<feature type="domain" description="YjeF N-terminal" evidence="3">
    <location>
        <begin position="22"/>
        <end position="278"/>
    </location>
</feature>
<evidence type="ECO:0000313" key="4">
    <source>
        <dbReference type="EMBL" id="MTH68114.1"/>
    </source>
</evidence>
<comment type="caution">
    <text evidence="1">Lacks conserved residue(s) required for the propagation of feature annotation.</text>
</comment>
<evidence type="ECO:0000256" key="2">
    <source>
        <dbReference type="SAM" id="MobiDB-lite"/>
    </source>
</evidence>
<name>A0A6I3M454_9MICO</name>
<keyword evidence="1" id="KW-0413">Isomerase</keyword>
<comment type="similarity">
    <text evidence="1">Belongs to the NnrE/AIBP family.</text>
</comment>
<feature type="binding site" evidence="1">
    <location>
        <position position="171"/>
    </location>
    <ligand>
        <name>K(+)</name>
        <dbReference type="ChEBI" id="CHEBI:29103"/>
    </ligand>
</feature>
<dbReference type="RefSeq" id="WP_328288888.1">
    <property type="nucleotide sequence ID" value="NZ_BAAAIB010000005.1"/>
</dbReference>
<keyword evidence="1" id="KW-0520">NAD</keyword>
<dbReference type="EMBL" id="WMLB01000018">
    <property type="protein sequence ID" value="MTH68114.1"/>
    <property type="molecule type" value="Genomic_DNA"/>
</dbReference>
<evidence type="ECO:0000313" key="5">
    <source>
        <dbReference type="Proteomes" id="UP000433071"/>
    </source>
</evidence>
<dbReference type="InterPro" id="IPR036652">
    <property type="entry name" value="YjeF_N_dom_sf"/>
</dbReference>
<keyword evidence="1" id="KW-0521">NADP</keyword>
<gene>
    <name evidence="1" type="primary">nnrE</name>
    <name evidence="4" type="ORF">GJ743_06990</name>
</gene>
<comment type="caution">
    <text evidence="4">The sequence shown here is derived from an EMBL/GenBank/DDBJ whole genome shotgun (WGS) entry which is preliminary data.</text>
</comment>
<dbReference type="Pfam" id="PF03853">
    <property type="entry name" value="YjeF_N"/>
    <property type="match status" value="1"/>
</dbReference>
<feature type="binding site" evidence="1">
    <location>
        <position position="223"/>
    </location>
    <ligand>
        <name>K(+)</name>
        <dbReference type="ChEBI" id="CHEBI:29103"/>
    </ligand>
</feature>
<feature type="region of interest" description="Disordered" evidence="2">
    <location>
        <begin position="62"/>
        <end position="92"/>
    </location>
</feature>
<comment type="function">
    <text evidence="1">Catalyzes the epimerization of the S- and R-forms of NAD(P)HX, a damaged form of NAD(P)H that is a result of enzymatic or heat-dependent hydration. This is a prerequisite for the S-specific NAD(P)H-hydrate dehydratase to allow the repair of both epimers of NAD(P)HX.</text>
</comment>
<keyword evidence="5" id="KW-1185">Reference proteome</keyword>
<dbReference type="AlphaFoldDB" id="A0A6I3M454"/>
<organism evidence="4 5">
    <name type="scientific">Agromyces bracchium</name>
    <dbReference type="NCBI Taxonomy" id="88376"/>
    <lineage>
        <taxon>Bacteria</taxon>
        <taxon>Bacillati</taxon>
        <taxon>Actinomycetota</taxon>
        <taxon>Actinomycetes</taxon>
        <taxon>Micrococcales</taxon>
        <taxon>Microbacteriaceae</taxon>
        <taxon>Agromyces</taxon>
    </lineage>
</organism>
<feature type="binding site" evidence="1">
    <location>
        <position position="220"/>
    </location>
    <ligand>
        <name>(6S)-NADPHX</name>
        <dbReference type="ChEBI" id="CHEBI:64076"/>
    </ligand>
</feature>
<evidence type="ECO:0000259" key="3">
    <source>
        <dbReference type="PROSITE" id="PS51385"/>
    </source>
</evidence>
<keyword evidence="1" id="KW-0479">Metal-binding</keyword>
<dbReference type="GO" id="GO:0052856">
    <property type="term" value="F:NAD(P)HX epimerase activity"/>
    <property type="evidence" value="ECO:0007669"/>
    <property type="project" value="UniProtKB-UniRule"/>
</dbReference>
<proteinExistence type="inferred from homology"/>